<dbReference type="InterPro" id="IPR013024">
    <property type="entry name" value="GGCT-like"/>
</dbReference>
<feature type="active site" description="Proton acceptor" evidence="3">
    <location>
        <position position="101"/>
    </location>
</feature>
<evidence type="ECO:0000313" key="7">
    <source>
        <dbReference type="EMBL" id="KAK1756707.1"/>
    </source>
</evidence>
<dbReference type="Proteomes" id="UP001239445">
    <property type="component" value="Unassembled WGS sequence"/>
</dbReference>
<comment type="caution">
    <text evidence="7">The sequence shown here is derived from an EMBL/GenBank/DDBJ whole genome shotgun (WGS) entry which is preliminary data.</text>
</comment>
<sequence length="417" mass="46595">MSFRPSTPDAGTRPRTPVRGSGSGSGSEGKPYFAYGSNLHVAQMAQRCPESVFLGRAVLTGYRWQINQRGVANVVPSETDSVEGLVYLVKPKDERALDRSEGVSKGFYQRRFLPVVLETHRSLARLKSSRLARVLAPEAPGREQDRDISISASASPRQSRQREEQIEALVYVAEHFTAEGPIRPEYIGRMTNAVNDAIVLGISQAFIKKFIEPHLVPKSPDIPDAKASLSCEDRRRAPLEDTKSRSRPPWQSNHLTVPVTDADNPQHLVDLRRLKDDNLKLHVRSGMRFPAELLTAVAEEGRGSCLSDSVPRVYLVLVRDEVPNTRPVFEVHATTEDVEVANHIAMAKFRSLCDRNFTDPTTGMPHEWARSAGSSDRKDLLKWDINPESCLHLHASLSEAGIRATVWVERQVILKRF</sequence>
<feature type="binding site" evidence="4">
    <location>
        <begin position="32"/>
        <end position="37"/>
    </location>
    <ligand>
        <name>substrate</name>
    </ligand>
</feature>
<dbReference type="EC" id="4.3.2.9" evidence="1"/>
<feature type="compositionally biased region" description="Basic and acidic residues" evidence="5">
    <location>
        <begin position="231"/>
        <end position="244"/>
    </location>
</feature>
<dbReference type="CDD" id="cd06661">
    <property type="entry name" value="GGCT_like"/>
    <property type="match status" value="1"/>
</dbReference>
<reference evidence="7" key="1">
    <citation type="submission" date="2023-06" db="EMBL/GenBank/DDBJ databases">
        <title>Genome-scale phylogeny and comparative genomics of the fungal order Sordariales.</title>
        <authorList>
            <consortium name="Lawrence Berkeley National Laboratory"/>
            <person name="Hensen N."/>
            <person name="Bonometti L."/>
            <person name="Westerberg I."/>
            <person name="Brannstrom I.O."/>
            <person name="Guillou S."/>
            <person name="Cros-Aarteil S."/>
            <person name="Calhoun S."/>
            <person name="Haridas S."/>
            <person name="Kuo A."/>
            <person name="Mondo S."/>
            <person name="Pangilinan J."/>
            <person name="Riley R."/>
            <person name="Labutti K."/>
            <person name="Andreopoulos B."/>
            <person name="Lipzen A."/>
            <person name="Chen C."/>
            <person name="Yanf M."/>
            <person name="Daum C."/>
            <person name="Ng V."/>
            <person name="Clum A."/>
            <person name="Steindorff A."/>
            <person name="Ohm R."/>
            <person name="Martin F."/>
            <person name="Silar P."/>
            <person name="Natvig D."/>
            <person name="Lalanne C."/>
            <person name="Gautier V."/>
            <person name="Ament-Velasquez S.L."/>
            <person name="Kruys A."/>
            <person name="Hutchinson M.I."/>
            <person name="Powell A.J."/>
            <person name="Barry K."/>
            <person name="Miller A.N."/>
            <person name="Grigoriev I.V."/>
            <person name="Debuchy R."/>
            <person name="Gladieux P."/>
            <person name="Thoren M.H."/>
            <person name="Johannesson H."/>
        </authorList>
    </citation>
    <scope>NUCLEOTIDE SEQUENCE</scope>
    <source>
        <strain evidence="7">PSN4</strain>
    </source>
</reference>
<dbReference type="AlphaFoldDB" id="A0AAJ0BEV6"/>
<evidence type="ECO:0000256" key="1">
    <source>
        <dbReference type="ARBA" id="ARBA00012346"/>
    </source>
</evidence>
<protein>
    <recommendedName>
        <fullName evidence="1">gamma-glutamylcyclotransferase</fullName>
        <ecNumber evidence="1">4.3.2.9</ecNumber>
    </recommendedName>
</protein>
<keyword evidence="8" id="KW-1185">Reference proteome</keyword>
<dbReference type="PANTHER" id="PTHR12935">
    <property type="entry name" value="GAMMA-GLUTAMYLCYCLOTRANSFERASE"/>
    <property type="match status" value="1"/>
</dbReference>
<proteinExistence type="predicted"/>
<feature type="compositionally biased region" description="Low complexity" evidence="5">
    <location>
        <begin position="149"/>
        <end position="158"/>
    </location>
</feature>
<dbReference type="InterPro" id="IPR009288">
    <property type="entry name" value="AIG2-like_dom"/>
</dbReference>
<accession>A0AAJ0BEV6</accession>
<evidence type="ECO:0000313" key="8">
    <source>
        <dbReference type="Proteomes" id="UP001239445"/>
    </source>
</evidence>
<dbReference type="InterPro" id="IPR017939">
    <property type="entry name" value="G-Glutamylcylcotransferase"/>
</dbReference>
<feature type="domain" description="Gamma-glutamylcyclotransferase AIG2-like" evidence="6">
    <location>
        <begin position="32"/>
        <end position="121"/>
    </location>
</feature>
<evidence type="ECO:0000256" key="3">
    <source>
        <dbReference type="PIRSR" id="PIRSR617939-1"/>
    </source>
</evidence>
<keyword evidence="2" id="KW-0456">Lyase</keyword>
<evidence type="ECO:0000259" key="6">
    <source>
        <dbReference type="Pfam" id="PF06094"/>
    </source>
</evidence>
<name>A0AAJ0BEV6_9PEZI</name>
<dbReference type="Pfam" id="PF06094">
    <property type="entry name" value="GGACT"/>
    <property type="match status" value="1"/>
</dbReference>
<evidence type="ECO:0000256" key="5">
    <source>
        <dbReference type="SAM" id="MobiDB-lite"/>
    </source>
</evidence>
<dbReference type="InterPro" id="IPR036568">
    <property type="entry name" value="GGCT-like_sf"/>
</dbReference>
<feature type="region of interest" description="Disordered" evidence="5">
    <location>
        <begin position="222"/>
        <end position="261"/>
    </location>
</feature>
<dbReference type="EMBL" id="MU839831">
    <property type="protein sequence ID" value="KAK1756707.1"/>
    <property type="molecule type" value="Genomic_DNA"/>
</dbReference>
<feature type="region of interest" description="Disordered" evidence="5">
    <location>
        <begin position="142"/>
        <end position="161"/>
    </location>
</feature>
<dbReference type="PANTHER" id="PTHR12935:SF0">
    <property type="entry name" value="GAMMA-GLUTAMYLCYCLOTRANSFERASE"/>
    <property type="match status" value="1"/>
</dbReference>
<feature type="region of interest" description="Disordered" evidence="5">
    <location>
        <begin position="1"/>
        <end position="29"/>
    </location>
</feature>
<evidence type="ECO:0000256" key="4">
    <source>
        <dbReference type="PIRSR" id="PIRSR617939-2"/>
    </source>
</evidence>
<evidence type="ECO:0000256" key="2">
    <source>
        <dbReference type="ARBA" id="ARBA00023239"/>
    </source>
</evidence>
<dbReference type="GO" id="GO:0003839">
    <property type="term" value="F:gamma-glutamylcyclotransferase activity"/>
    <property type="evidence" value="ECO:0007669"/>
    <property type="project" value="UniProtKB-EC"/>
</dbReference>
<dbReference type="SUPFAM" id="SSF110857">
    <property type="entry name" value="Gamma-glutamyl cyclotransferase-like"/>
    <property type="match status" value="1"/>
</dbReference>
<organism evidence="7 8">
    <name type="scientific">Echria macrotheca</name>
    <dbReference type="NCBI Taxonomy" id="438768"/>
    <lineage>
        <taxon>Eukaryota</taxon>
        <taxon>Fungi</taxon>
        <taxon>Dikarya</taxon>
        <taxon>Ascomycota</taxon>
        <taxon>Pezizomycotina</taxon>
        <taxon>Sordariomycetes</taxon>
        <taxon>Sordariomycetidae</taxon>
        <taxon>Sordariales</taxon>
        <taxon>Schizotheciaceae</taxon>
        <taxon>Echria</taxon>
    </lineage>
</organism>
<gene>
    <name evidence="7" type="ORF">QBC47DRAFT_168629</name>
</gene>
<dbReference type="Gene3D" id="3.10.490.10">
    <property type="entry name" value="Gamma-glutamyl cyclotransferase-like"/>
    <property type="match status" value="1"/>
</dbReference>